<accession>A0AAQ4F3U5</accession>
<dbReference type="GO" id="GO:0008170">
    <property type="term" value="F:N-methyltransferase activity"/>
    <property type="evidence" value="ECO:0007669"/>
    <property type="project" value="UniProtKB-ARBA"/>
</dbReference>
<dbReference type="Pfam" id="PF21549">
    <property type="entry name" value="PRDM2_PR"/>
    <property type="match status" value="1"/>
</dbReference>
<dbReference type="Proteomes" id="UP001321473">
    <property type="component" value="Unassembled WGS sequence"/>
</dbReference>
<feature type="compositionally biased region" description="Basic residues" evidence="1">
    <location>
        <begin position="1"/>
        <end position="18"/>
    </location>
</feature>
<gene>
    <name evidence="3" type="ORF">V5799_016900</name>
</gene>
<feature type="region of interest" description="Disordered" evidence="1">
    <location>
        <begin position="215"/>
        <end position="234"/>
    </location>
</feature>
<dbReference type="InterPro" id="IPR001214">
    <property type="entry name" value="SET_dom"/>
</dbReference>
<dbReference type="AlphaFoldDB" id="A0AAQ4F3U5"/>
<evidence type="ECO:0000256" key="1">
    <source>
        <dbReference type="SAM" id="MobiDB-lite"/>
    </source>
</evidence>
<protein>
    <recommendedName>
        <fullName evidence="2">SET domain-containing protein</fullName>
    </recommendedName>
</protein>
<feature type="compositionally biased region" description="Gly residues" evidence="1">
    <location>
        <begin position="225"/>
        <end position="234"/>
    </location>
</feature>
<evidence type="ECO:0000313" key="4">
    <source>
        <dbReference type="Proteomes" id="UP001321473"/>
    </source>
</evidence>
<dbReference type="InterPro" id="IPR046341">
    <property type="entry name" value="SET_dom_sf"/>
</dbReference>
<evidence type="ECO:0000259" key="2">
    <source>
        <dbReference type="Pfam" id="PF21549"/>
    </source>
</evidence>
<evidence type="ECO:0000313" key="3">
    <source>
        <dbReference type="EMBL" id="KAK8781759.1"/>
    </source>
</evidence>
<organism evidence="3 4">
    <name type="scientific">Amblyomma americanum</name>
    <name type="common">Lone star tick</name>
    <dbReference type="NCBI Taxonomy" id="6943"/>
    <lineage>
        <taxon>Eukaryota</taxon>
        <taxon>Metazoa</taxon>
        <taxon>Ecdysozoa</taxon>
        <taxon>Arthropoda</taxon>
        <taxon>Chelicerata</taxon>
        <taxon>Arachnida</taxon>
        <taxon>Acari</taxon>
        <taxon>Parasitiformes</taxon>
        <taxon>Ixodida</taxon>
        <taxon>Ixodoidea</taxon>
        <taxon>Ixodidae</taxon>
        <taxon>Amblyomminae</taxon>
        <taxon>Amblyomma</taxon>
    </lineage>
</organism>
<feature type="compositionally biased region" description="Basic residues" evidence="1">
    <location>
        <begin position="74"/>
        <end position="83"/>
    </location>
</feature>
<dbReference type="GO" id="GO:0008757">
    <property type="term" value="F:S-adenosylmethionine-dependent methyltransferase activity"/>
    <property type="evidence" value="ECO:0007669"/>
    <property type="project" value="UniProtKB-ARBA"/>
</dbReference>
<keyword evidence="4" id="KW-1185">Reference proteome</keyword>
<dbReference type="Gene3D" id="2.170.270.10">
    <property type="entry name" value="SET domain"/>
    <property type="match status" value="2"/>
</dbReference>
<name>A0AAQ4F3U5_AMBAM</name>
<comment type="caution">
    <text evidence="3">The sequence shown here is derived from an EMBL/GenBank/DDBJ whole genome shotgun (WGS) entry which is preliminary data.</text>
</comment>
<reference evidence="3 4" key="1">
    <citation type="journal article" date="2023" name="Arcadia Sci">
        <title>De novo assembly of a long-read Amblyomma americanum tick genome.</title>
        <authorList>
            <person name="Chou S."/>
            <person name="Poskanzer K.E."/>
            <person name="Rollins M."/>
            <person name="Thuy-Boun P.S."/>
        </authorList>
    </citation>
    <scope>NUCLEOTIDE SEQUENCE [LARGE SCALE GENOMIC DNA]</scope>
    <source>
        <strain evidence="3">F_SG_1</strain>
        <tissue evidence="3">Salivary glands</tissue>
    </source>
</reference>
<feature type="region of interest" description="Disordered" evidence="1">
    <location>
        <begin position="1"/>
        <end position="86"/>
    </location>
</feature>
<dbReference type="GO" id="GO:0008276">
    <property type="term" value="F:protein methyltransferase activity"/>
    <property type="evidence" value="ECO:0007669"/>
    <property type="project" value="UniProtKB-ARBA"/>
</dbReference>
<dbReference type="EMBL" id="JARKHS020007372">
    <property type="protein sequence ID" value="KAK8781759.1"/>
    <property type="molecule type" value="Genomic_DNA"/>
</dbReference>
<feature type="compositionally biased region" description="Low complexity" evidence="1">
    <location>
        <begin position="60"/>
        <end position="70"/>
    </location>
</feature>
<proteinExistence type="predicted"/>
<sequence length="234" mass="25904">MEHRRSRHSLSTRPRTRVKLPDCSHTTTGTGPVGADNRRYPKRTIKKVSYAEDNDGGQGSSSHPSSSSSEHSGKSRHPRRQRKTVSFMECEPNSDEEYLFCDDCQRDHPGDCPEHGPLTHVEDTKVHKNGKVFLVDGRRLDSSNWMRYVNCAASPREQNLVAYMRHGNIYYRTSKAVATGEELLVSCDASCTRKRGLLSKPQGLRSSVNGEGFVISGRAEPPASGGQGDKGFGL</sequence>
<feature type="domain" description="SET" evidence="2">
    <location>
        <begin position="127"/>
        <end position="194"/>
    </location>
</feature>